<name>J4G849_9APHY</name>
<dbReference type="AlphaFoldDB" id="J4G849"/>
<proteinExistence type="predicted"/>
<keyword evidence="2" id="KW-1185">Reference proteome</keyword>
<reference evidence="1 2" key="1">
    <citation type="journal article" date="2012" name="Appl. Environ. Microbiol.">
        <title>Short-read sequencing for genomic analysis of the brown rot fungus Fibroporia radiculosa.</title>
        <authorList>
            <person name="Tang J.D."/>
            <person name="Perkins A.D."/>
            <person name="Sonstegard T.S."/>
            <person name="Schroeder S.G."/>
            <person name="Burgess S.C."/>
            <person name="Diehl S.V."/>
        </authorList>
    </citation>
    <scope>NUCLEOTIDE SEQUENCE [LARGE SCALE GENOMIC DNA]</scope>
    <source>
        <strain evidence="1 2">TFFH 294</strain>
    </source>
</reference>
<dbReference type="EMBL" id="HE797093">
    <property type="protein sequence ID" value="CCM02788.1"/>
    <property type="molecule type" value="Genomic_DNA"/>
</dbReference>
<organism evidence="1 2">
    <name type="scientific">Fibroporia radiculosa</name>
    <dbReference type="NCBI Taxonomy" id="599839"/>
    <lineage>
        <taxon>Eukaryota</taxon>
        <taxon>Fungi</taxon>
        <taxon>Dikarya</taxon>
        <taxon>Basidiomycota</taxon>
        <taxon>Agaricomycotina</taxon>
        <taxon>Agaricomycetes</taxon>
        <taxon>Polyporales</taxon>
        <taxon>Fibroporiaceae</taxon>
        <taxon>Fibroporia</taxon>
    </lineage>
</organism>
<dbReference type="HOGENOM" id="CLU_2038112_0_0_1"/>
<sequence length="121" mass="12431">MLRTSTASAASLILALSLVVLVVFLLVLVALAALGVAHSLWHCAVSSAAVESAIVCSLPEQTPVPQPRTRDRLSLDLSGQPAVCFCSPSLALRALFCIPLASTPVPLALQINTSGDSSAIP</sequence>
<dbReference type="RefSeq" id="XP_012182071.1">
    <property type="nucleotide sequence ID" value="XM_012326681.1"/>
</dbReference>
<dbReference type="Proteomes" id="UP000006352">
    <property type="component" value="Unassembled WGS sequence"/>
</dbReference>
<evidence type="ECO:0000313" key="2">
    <source>
        <dbReference type="Proteomes" id="UP000006352"/>
    </source>
</evidence>
<gene>
    <name evidence="1" type="ORF">FIBRA_04899</name>
</gene>
<protein>
    <submittedName>
        <fullName evidence="1">Uncharacterized protein</fullName>
    </submittedName>
</protein>
<evidence type="ECO:0000313" key="1">
    <source>
        <dbReference type="EMBL" id="CCM02788.1"/>
    </source>
</evidence>
<dbReference type="GeneID" id="24097699"/>
<dbReference type="InParanoid" id="J4G849"/>
<accession>J4G849</accession>